<protein>
    <recommendedName>
        <fullName evidence="1">3'-5' exonuclease domain-containing protein</fullName>
    </recommendedName>
</protein>
<dbReference type="Proteomes" id="UP000178129">
    <property type="component" value="Unassembled WGS sequence"/>
</dbReference>
<dbReference type="GO" id="GO:0003676">
    <property type="term" value="F:nucleic acid binding"/>
    <property type="evidence" value="ECO:0007669"/>
    <property type="project" value="InterPro"/>
</dbReference>
<sequence>METYEKIVESSAAQLIFETELEDTTDKFPARSSLINSGLTIDPRIDSNLFDDNGKEITVDCPEIACDPTVRGFSPSDFQRQTYAQHASRLELILDSESSSLDRKGNMRLLQLKIRSQKHIYIFDIHKLGGKSIFDRKGKERQSLRKLLESKEHIQLWWDSRQDQDALFGLFGIRLGRVMDVQLMEIASPTSNSSDRIIGLASAVKALGQEWTSSESDYVVFDTPDLPDLALEYSAGDVESIKKLYDVYRKEITKKGWLLVHYHSRIRLRESMYPWGAPKATAYIISARSAVPEAFQYISHRSGARHSMGFWDNLFRDRSIDAVIKLAEEKAADPWGIVGWKDEGDWRYTKAVEGWRGSLKKSRSDLAITTWGESDNQTARRCKRYLKDIGSVLGFCGWNKSITNVSEWSLQEPEYSPELDYVDFGADIREDLQEALAEADMEIECCDRGIY</sequence>
<evidence type="ECO:0000313" key="2">
    <source>
        <dbReference type="EMBL" id="CZT05767.1"/>
    </source>
</evidence>
<gene>
    <name evidence="2" type="ORF">RCO7_03924</name>
</gene>
<dbReference type="GO" id="GO:0006139">
    <property type="term" value="P:nucleobase-containing compound metabolic process"/>
    <property type="evidence" value="ECO:0007669"/>
    <property type="project" value="InterPro"/>
</dbReference>
<evidence type="ECO:0000259" key="1">
    <source>
        <dbReference type="Pfam" id="PF01612"/>
    </source>
</evidence>
<dbReference type="PANTHER" id="PTHR43040:SF1">
    <property type="entry name" value="RIBONUCLEASE D"/>
    <property type="match status" value="1"/>
</dbReference>
<dbReference type="PANTHER" id="PTHR43040">
    <property type="entry name" value="RIBONUCLEASE D"/>
    <property type="match status" value="1"/>
</dbReference>
<dbReference type="InterPro" id="IPR012337">
    <property type="entry name" value="RNaseH-like_sf"/>
</dbReference>
<accession>A0A1E1L5E8</accession>
<dbReference type="InterPro" id="IPR002562">
    <property type="entry name" value="3'-5'_exonuclease_dom"/>
</dbReference>
<organism evidence="2 3">
    <name type="scientific">Rhynchosporium graminicola</name>
    <dbReference type="NCBI Taxonomy" id="2792576"/>
    <lineage>
        <taxon>Eukaryota</taxon>
        <taxon>Fungi</taxon>
        <taxon>Dikarya</taxon>
        <taxon>Ascomycota</taxon>
        <taxon>Pezizomycotina</taxon>
        <taxon>Leotiomycetes</taxon>
        <taxon>Helotiales</taxon>
        <taxon>Ploettnerulaceae</taxon>
        <taxon>Rhynchosporium</taxon>
    </lineage>
</organism>
<dbReference type="InParanoid" id="A0A1E1L5E8"/>
<dbReference type="GO" id="GO:0008408">
    <property type="term" value="F:3'-5' exonuclease activity"/>
    <property type="evidence" value="ECO:0007669"/>
    <property type="project" value="InterPro"/>
</dbReference>
<dbReference type="SUPFAM" id="SSF53098">
    <property type="entry name" value="Ribonuclease H-like"/>
    <property type="match status" value="1"/>
</dbReference>
<proteinExistence type="predicted"/>
<dbReference type="AlphaFoldDB" id="A0A1E1L5E8"/>
<dbReference type="InterPro" id="IPR036397">
    <property type="entry name" value="RNaseH_sf"/>
</dbReference>
<dbReference type="Gene3D" id="3.30.420.10">
    <property type="entry name" value="Ribonuclease H-like superfamily/Ribonuclease H"/>
    <property type="match status" value="1"/>
</dbReference>
<dbReference type="Pfam" id="PF01612">
    <property type="entry name" value="DNA_pol_A_exo1"/>
    <property type="match status" value="1"/>
</dbReference>
<comment type="caution">
    <text evidence="2">The sequence shown here is derived from an EMBL/GenBank/DDBJ whole genome shotgun (WGS) entry which is preliminary data.</text>
</comment>
<evidence type="ECO:0000313" key="3">
    <source>
        <dbReference type="Proteomes" id="UP000178129"/>
    </source>
</evidence>
<feature type="domain" description="3'-5' exonuclease" evidence="1">
    <location>
        <begin position="88"/>
        <end position="251"/>
    </location>
</feature>
<dbReference type="EMBL" id="FJUW01000036">
    <property type="protein sequence ID" value="CZT05767.1"/>
    <property type="molecule type" value="Genomic_DNA"/>
</dbReference>
<name>A0A1E1L5E8_9HELO</name>
<keyword evidence="3" id="KW-1185">Reference proteome</keyword>
<reference evidence="3" key="1">
    <citation type="submission" date="2016-03" db="EMBL/GenBank/DDBJ databases">
        <authorList>
            <person name="Ploux O."/>
        </authorList>
    </citation>
    <scope>NUCLEOTIDE SEQUENCE [LARGE SCALE GENOMIC DNA]</scope>
    <source>
        <strain evidence="3">UK7</strain>
    </source>
</reference>